<feature type="transmembrane region" description="Helical" evidence="6">
    <location>
        <begin position="321"/>
        <end position="344"/>
    </location>
</feature>
<dbReference type="PROSITE" id="PS50850">
    <property type="entry name" value="MFS"/>
    <property type="match status" value="1"/>
</dbReference>
<evidence type="ECO:0000313" key="9">
    <source>
        <dbReference type="Proteomes" id="UP000490800"/>
    </source>
</evidence>
<dbReference type="Proteomes" id="UP000490800">
    <property type="component" value="Unassembled WGS sequence"/>
</dbReference>
<feature type="transmembrane region" description="Helical" evidence="6">
    <location>
        <begin position="112"/>
        <end position="138"/>
    </location>
</feature>
<evidence type="ECO:0000259" key="7">
    <source>
        <dbReference type="PROSITE" id="PS50850"/>
    </source>
</evidence>
<dbReference type="PANTHER" id="PTHR23526">
    <property type="entry name" value="INTEGRAL MEMBRANE TRANSPORT PROTEIN-RELATED"/>
    <property type="match status" value="1"/>
</dbReference>
<keyword evidence="2" id="KW-0813">Transport</keyword>
<reference evidence="8 9" key="1">
    <citation type="journal article" date="2019" name="Microorganisms">
        <title>Paenibacillus lutrae sp. nov., A Chitinolytic Species Isolated from A River Otter in Castril Natural Park, Granada, Spain.</title>
        <authorList>
            <person name="Rodriguez M."/>
            <person name="Reina J.C."/>
            <person name="Bejar V."/>
            <person name="Llamas I."/>
        </authorList>
    </citation>
    <scope>NUCLEOTIDE SEQUENCE [LARGE SCALE GENOMIC DNA]</scope>
    <source>
        <strain evidence="8 9">N10</strain>
    </source>
</reference>
<feature type="transmembrane region" description="Helical" evidence="6">
    <location>
        <begin position="259"/>
        <end position="282"/>
    </location>
</feature>
<organism evidence="8 9">
    <name type="scientific">Paenibacillus lutrae</name>
    <dbReference type="NCBI Taxonomy" id="2078573"/>
    <lineage>
        <taxon>Bacteria</taxon>
        <taxon>Bacillati</taxon>
        <taxon>Bacillota</taxon>
        <taxon>Bacilli</taxon>
        <taxon>Bacillales</taxon>
        <taxon>Paenibacillaceae</taxon>
        <taxon>Paenibacillus</taxon>
    </lineage>
</organism>
<protein>
    <submittedName>
        <fullName evidence="8">MFS transporter</fullName>
    </submittedName>
</protein>
<dbReference type="InterPro" id="IPR011701">
    <property type="entry name" value="MFS"/>
</dbReference>
<dbReference type="Pfam" id="PF07690">
    <property type="entry name" value="MFS_1"/>
    <property type="match status" value="1"/>
</dbReference>
<evidence type="ECO:0000256" key="1">
    <source>
        <dbReference type="ARBA" id="ARBA00004651"/>
    </source>
</evidence>
<keyword evidence="9" id="KW-1185">Reference proteome</keyword>
<proteinExistence type="predicted"/>
<evidence type="ECO:0000313" key="8">
    <source>
        <dbReference type="EMBL" id="MVO98666.1"/>
    </source>
</evidence>
<feature type="transmembrane region" description="Helical" evidence="6">
    <location>
        <begin position="228"/>
        <end position="253"/>
    </location>
</feature>
<gene>
    <name evidence="8" type="ORF">EDM21_03890</name>
</gene>
<feature type="domain" description="Major facilitator superfamily (MFS) profile" evidence="7">
    <location>
        <begin position="184"/>
        <end position="431"/>
    </location>
</feature>
<sequence length="431" mass="48077">MHLKTRSWHRFTPTRKHLWFATLEGAPATVITTLLNGPFLTGYLLYLGATSSEVGLVLAMTTIVNVGQILMAYLMQKWSNRKLLILIFGSMHRILWACTGLIPFVLERDLWIPAYVVLYTLAFLSNSFAGVVWSTLMADMVPASVRARHFGIRNMLLNALGSLGLFIGGQILDHYGNETGFPILYSIVGVAVVCNVLGYTLYPNPPFQQSENTKLMPMLTRPFKDRTYIRATAFLALWLFMQGISVPLFSYVMLKPLQVSYQTISILTVLQTAVMMMSFYVWGNLNARWSNRQLLFWTLPLLSLSCMLWGLLAWLPVLPVLIMVHMCLGAGTGGFNQLAFNFIIGDTPRGERPMFIAMYSTLTGFAAFLGPLLGGRMYGWAERMPLWVQQYGISSGMGFIMLLLAVSLGRKVLLDKAPKSPPGPGIETSVS</sequence>
<comment type="caution">
    <text evidence="8">The sequence shown here is derived from an EMBL/GenBank/DDBJ whole genome shotgun (WGS) entry which is preliminary data.</text>
</comment>
<evidence type="ECO:0000256" key="5">
    <source>
        <dbReference type="ARBA" id="ARBA00023136"/>
    </source>
</evidence>
<dbReference type="InterPro" id="IPR020846">
    <property type="entry name" value="MFS_dom"/>
</dbReference>
<dbReference type="InterPro" id="IPR052528">
    <property type="entry name" value="Sugar_transport-like"/>
</dbReference>
<dbReference type="SUPFAM" id="SSF103473">
    <property type="entry name" value="MFS general substrate transporter"/>
    <property type="match status" value="1"/>
</dbReference>
<evidence type="ECO:0000256" key="6">
    <source>
        <dbReference type="SAM" id="Phobius"/>
    </source>
</evidence>
<dbReference type="InterPro" id="IPR036259">
    <property type="entry name" value="MFS_trans_sf"/>
</dbReference>
<keyword evidence="3 6" id="KW-0812">Transmembrane</keyword>
<accession>A0A7X3FFX7</accession>
<evidence type="ECO:0000256" key="4">
    <source>
        <dbReference type="ARBA" id="ARBA00022989"/>
    </source>
</evidence>
<dbReference type="EMBL" id="RHLK01000002">
    <property type="protein sequence ID" value="MVO98666.1"/>
    <property type="molecule type" value="Genomic_DNA"/>
</dbReference>
<dbReference type="AlphaFoldDB" id="A0A7X3FFX7"/>
<feature type="transmembrane region" description="Helical" evidence="6">
    <location>
        <begin position="356"/>
        <end position="379"/>
    </location>
</feature>
<comment type="subcellular location">
    <subcellularLocation>
        <location evidence="1">Cell membrane</location>
        <topology evidence="1">Multi-pass membrane protein</topology>
    </subcellularLocation>
</comment>
<feature type="transmembrane region" description="Helical" evidence="6">
    <location>
        <begin position="183"/>
        <end position="202"/>
    </location>
</feature>
<feature type="transmembrane region" description="Helical" evidence="6">
    <location>
        <begin position="150"/>
        <end position="171"/>
    </location>
</feature>
<keyword evidence="5 6" id="KW-0472">Membrane</keyword>
<feature type="transmembrane region" description="Helical" evidence="6">
    <location>
        <begin position="391"/>
        <end position="409"/>
    </location>
</feature>
<feature type="transmembrane region" description="Helical" evidence="6">
    <location>
        <begin position="294"/>
        <end position="315"/>
    </location>
</feature>
<feature type="transmembrane region" description="Helical" evidence="6">
    <location>
        <begin position="21"/>
        <end position="48"/>
    </location>
</feature>
<evidence type="ECO:0000256" key="3">
    <source>
        <dbReference type="ARBA" id="ARBA00022692"/>
    </source>
</evidence>
<evidence type="ECO:0000256" key="2">
    <source>
        <dbReference type="ARBA" id="ARBA00022448"/>
    </source>
</evidence>
<keyword evidence="4 6" id="KW-1133">Transmembrane helix</keyword>
<dbReference type="GO" id="GO:0005886">
    <property type="term" value="C:plasma membrane"/>
    <property type="evidence" value="ECO:0007669"/>
    <property type="project" value="UniProtKB-SubCell"/>
</dbReference>
<feature type="transmembrane region" description="Helical" evidence="6">
    <location>
        <begin position="54"/>
        <end position="74"/>
    </location>
</feature>
<dbReference type="PANTHER" id="PTHR23526:SF2">
    <property type="entry name" value="MAJOR FACILITATOR SUPERFAMILY (MFS) PROFILE DOMAIN-CONTAINING PROTEIN"/>
    <property type="match status" value="1"/>
</dbReference>
<dbReference type="Gene3D" id="1.20.1250.20">
    <property type="entry name" value="MFS general substrate transporter like domains"/>
    <property type="match status" value="2"/>
</dbReference>
<feature type="transmembrane region" description="Helical" evidence="6">
    <location>
        <begin position="83"/>
        <end position="106"/>
    </location>
</feature>
<name>A0A7X3FFX7_9BACL</name>
<dbReference type="GO" id="GO:0022857">
    <property type="term" value="F:transmembrane transporter activity"/>
    <property type="evidence" value="ECO:0007669"/>
    <property type="project" value="InterPro"/>
</dbReference>
<dbReference type="RefSeq" id="WP_166541847.1">
    <property type="nucleotide sequence ID" value="NZ_RHLK01000002.1"/>
</dbReference>